<evidence type="ECO:0000256" key="1">
    <source>
        <dbReference type="SAM" id="Coils"/>
    </source>
</evidence>
<keyword evidence="3" id="KW-1185">Reference proteome</keyword>
<name>A0A1R2CKI4_9CILI</name>
<dbReference type="EMBL" id="MPUH01000125">
    <property type="protein sequence ID" value="OMJ89476.1"/>
    <property type="molecule type" value="Genomic_DNA"/>
</dbReference>
<evidence type="ECO:0000313" key="2">
    <source>
        <dbReference type="EMBL" id="OMJ89476.1"/>
    </source>
</evidence>
<sequence>MSKRPCHIRNFTGIVFKTTDTQDISSRRYSDDFSHKLLSKRILTSGEYTAKTDGSMLSLLKQRKDNNEEAKVTPGTISNVVKNYILPMFTKELKSKRNKKRQKEFGLSNSMDRSFDTKEGTVYAELKLSEKLGQENVQISNKIRELEDKVNVGIAEKFAAEKELYWVRNELHDAQTMITHLNSLNRTIEVSSHYFQQNHMFIKSKYERYKKLYHEAEYRIEELVKNLQDERAINDIRYLIPYFLNSTKQIT</sequence>
<organism evidence="2 3">
    <name type="scientific">Stentor coeruleus</name>
    <dbReference type="NCBI Taxonomy" id="5963"/>
    <lineage>
        <taxon>Eukaryota</taxon>
        <taxon>Sar</taxon>
        <taxon>Alveolata</taxon>
        <taxon>Ciliophora</taxon>
        <taxon>Postciliodesmatophora</taxon>
        <taxon>Heterotrichea</taxon>
        <taxon>Heterotrichida</taxon>
        <taxon>Stentoridae</taxon>
        <taxon>Stentor</taxon>
    </lineage>
</organism>
<accession>A0A1R2CKI4</accession>
<reference evidence="2 3" key="1">
    <citation type="submission" date="2016-11" db="EMBL/GenBank/DDBJ databases">
        <title>The macronuclear genome of Stentor coeruleus: a giant cell with tiny introns.</title>
        <authorList>
            <person name="Slabodnick M."/>
            <person name="Ruby J.G."/>
            <person name="Reiff S.B."/>
            <person name="Swart E.C."/>
            <person name="Gosai S."/>
            <person name="Prabakaran S."/>
            <person name="Witkowska E."/>
            <person name="Larue G.E."/>
            <person name="Fisher S."/>
            <person name="Freeman R.M."/>
            <person name="Gunawardena J."/>
            <person name="Chu W."/>
            <person name="Stover N.A."/>
            <person name="Gregory B.D."/>
            <person name="Nowacki M."/>
            <person name="Derisi J."/>
            <person name="Roy S.W."/>
            <person name="Marshall W.F."/>
            <person name="Sood P."/>
        </authorList>
    </citation>
    <scope>NUCLEOTIDE SEQUENCE [LARGE SCALE GENOMIC DNA]</scope>
    <source>
        <strain evidence="2">WM001</strain>
    </source>
</reference>
<dbReference type="Proteomes" id="UP000187209">
    <property type="component" value="Unassembled WGS sequence"/>
</dbReference>
<evidence type="ECO:0000313" key="3">
    <source>
        <dbReference type="Proteomes" id="UP000187209"/>
    </source>
</evidence>
<comment type="caution">
    <text evidence="2">The sequence shown here is derived from an EMBL/GenBank/DDBJ whole genome shotgun (WGS) entry which is preliminary data.</text>
</comment>
<gene>
    <name evidence="2" type="ORF">SteCoe_8377</name>
</gene>
<proteinExistence type="predicted"/>
<feature type="coiled-coil region" evidence="1">
    <location>
        <begin position="206"/>
        <end position="233"/>
    </location>
</feature>
<protein>
    <submittedName>
        <fullName evidence="2">Uncharacterized protein</fullName>
    </submittedName>
</protein>
<keyword evidence="1" id="KW-0175">Coiled coil</keyword>
<dbReference type="AlphaFoldDB" id="A0A1R2CKI4"/>